<dbReference type="AlphaFoldDB" id="A0ABD1XAZ3"/>
<evidence type="ECO:0000313" key="3">
    <source>
        <dbReference type="Proteomes" id="UP001604277"/>
    </source>
</evidence>
<dbReference type="EMBL" id="JBFOLJ010000001">
    <property type="protein sequence ID" value="KAL2558063.1"/>
    <property type="molecule type" value="Genomic_DNA"/>
</dbReference>
<keyword evidence="3" id="KW-1185">Reference proteome</keyword>
<sequence length="104" mass="12424">MQEVFRYGIDLTFCVAPTDVGGEKWALGQLLPPTPQLHPNQPTATNHRRWLIHQRNSSRIKSRPRNSSRMSKVDDLTSAGANQLRCWHRRCQWWRWQKYKWPTR</sequence>
<organism evidence="2 3">
    <name type="scientific">Forsythia ovata</name>
    <dbReference type="NCBI Taxonomy" id="205694"/>
    <lineage>
        <taxon>Eukaryota</taxon>
        <taxon>Viridiplantae</taxon>
        <taxon>Streptophyta</taxon>
        <taxon>Embryophyta</taxon>
        <taxon>Tracheophyta</taxon>
        <taxon>Spermatophyta</taxon>
        <taxon>Magnoliopsida</taxon>
        <taxon>eudicotyledons</taxon>
        <taxon>Gunneridae</taxon>
        <taxon>Pentapetalae</taxon>
        <taxon>asterids</taxon>
        <taxon>lamiids</taxon>
        <taxon>Lamiales</taxon>
        <taxon>Oleaceae</taxon>
        <taxon>Forsythieae</taxon>
        <taxon>Forsythia</taxon>
    </lineage>
</organism>
<comment type="caution">
    <text evidence="2">The sequence shown here is derived from an EMBL/GenBank/DDBJ whole genome shotgun (WGS) entry which is preliminary data.</text>
</comment>
<feature type="compositionally biased region" description="Basic residues" evidence="1">
    <location>
        <begin position="46"/>
        <end position="66"/>
    </location>
</feature>
<name>A0ABD1XAZ3_9LAMI</name>
<evidence type="ECO:0000313" key="2">
    <source>
        <dbReference type="EMBL" id="KAL2558063.1"/>
    </source>
</evidence>
<evidence type="ECO:0000256" key="1">
    <source>
        <dbReference type="SAM" id="MobiDB-lite"/>
    </source>
</evidence>
<gene>
    <name evidence="2" type="ORF">Fot_02802</name>
</gene>
<dbReference type="Proteomes" id="UP001604277">
    <property type="component" value="Unassembled WGS sequence"/>
</dbReference>
<protein>
    <submittedName>
        <fullName evidence="2">Uncharacterized protein</fullName>
    </submittedName>
</protein>
<reference evidence="3" key="1">
    <citation type="submission" date="2024-07" db="EMBL/GenBank/DDBJ databases">
        <title>Two chromosome-level genome assemblies of Korean endemic species Abeliophyllum distichum and Forsythia ovata (Oleaceae).</title>
        <authorList>
            <person name="Jang H."/>
        </authorList>
    </citation>
    <scope>NUCLEOTIDE SEQUENCE [LARGE SCALE GENOMIC DNA]</scope>
</reference>
<feature type="region of interest" description="Disordered" evidence="1">
    <location>
        <begin position="33"/>
        <end position="75"/>
    </location>
</feature>
<proteinExistence type="predicted"/>
<accession>A0ABD1XAZ3</accession>